<dbReference type="Proteomes" id="UP001589643">
    <property type="component" value="Unassembled WGS sequence"/>
</dbReference>
<dbReference type="Gene3D" id="3.20.20.100">
    <property type="entry name" value="NADP-dependent oxidoreductase domain"/>
    <property type="match status" value="1"/>
</dbReference>
<keyword evidence="3" id="KW-1185">Reference proteome</keyword>
<dbReference type="InterPro" id="IPR023210">
    <property type="entry name" value="NADP_OxRdtase_dom"/>
</dbReference>
<dbReference type="SUPFAM" id="SSF51430">
    <property type="entry name" value="NAD(P)-linked oxidoreductase"/>
    <property type="match status" value="1"/>
</dbReference>
<organism evidence="2 3">
    <name type="scientific">Microbacterium plantarum</name>
    <dbReference type="NCBI Taxonomy" id="1816425"/>
    <lineage>
        <taxon>Bacteria</taxon>
        <taxon>Bacillati</taxon>
        <taxon>Actinomycetota</taxon>
        <taxon>Actinomycetes</taxon>
        <taxon>Micrococcales</taxon>
        <taxon>Microbacteriaceae</taxon>
        <taxon>Microbacterium</taxon>
    </lineage>
</organism>
<dbReference type="InterPro" id="IPR020471">
    <property type="entry name" value="AKR"/>
</dbReference>
<accession>A0ABV5EQD1</accession>
<evidence type="ECO:0000313" key="3">
    <source>
        <dbReference type="Proteomes" id="UP001589643"/>
    </source>
</evidence>
<dbReference type="InterPro" id="IPR044477">
    <property type="entry name" value="FDH-like"/>
</dbReference>
<dbReference type="InterPro" id="IPR036812">
    <property type="entry name" value="NAD(P)_OxRdtase_dom_sf"/>
</dbReference>
<comment type="caution">
    <text evidence="2">The sequence shown here is derived from an EMBL/GenBank/DDBJ whole genome shotgun (WGS) entry which is preliminary data.</text>
</comment>
<dbReference type="CDD" id="cd19162">
    <property type="entry name" value="AKR_FDH"/>
    <property type="match status" value="1"/>
</dbReference>
<proteinExistence type="predicted"/>
<gene>
    <name evidence="2" type="ORF">AB7P39_04825</name>
</gene>
<dbReference type="EMBL" id="JBHLHV010000001">
    <property type="protein sequence ID" value="MFB8892167.1"/>
    <property type="molecule type" value="Genomic_DNA"/>
</dbReference>
<dbReference type="RefSeq" id="WP_378717290.1">
    <property type="nucleotide sequence ID" value="NZ_JBHLHV010000001.1"/>
</dbReference>
<evidence type="ECO:0000313" key="2">
    <source>
        <dbReference type="EMBL" id="MFB8892167.1"/>
    </source>
</evidence>
<dbReference type="Pfam" id="PF00248">
    <property type="entry name" value="Aldo_ket_red"/>
    <property type="match status" value="1"/>
</dbReference>
<evidence type="ECO:0000259" key="1">
    <source>
        <dbReference type="Pfam" id="PF00248"/>
    </source>
</evidence>
<dbReference type="PANTHER" id="PTHR42686">
    <property type="entry name" value="GH17980P-RELATED"/>
    <property type="match status" value="1"/>
</dbReference>
<protein>
    <submittedName>
        <fullName evidence="2">Aldo/keto reductase</fullName>
    </submittedName>
</protein>
<feature type="domain" description="NADP-dependent oxidoreductase" evidence="1">
    <location>
        <begin position="19"/>
        <end position="294"/>
    </location>
</feature>
<dbReference type="PANTHER" id="PTHR42686:SF1">
    <property type="entry name" value="GH17980P-RELATED"/>
    <property type="match status" value="1"/>
</dbReference>
<name>A0ABV5EQD1_9MICO</name>
<sequence>MTPDARPRPDILSTMGPWGLGTGPLGNLFAAIDDDEARRIVDATWDRGVRMFDTAPHYGLGLAERRLGDALRDRPRAEYVVSTKVGRLLVPNPEGASRRDSAGFDVPADLVRRWDFSARGVHESWERSLERLGLDAVDILYLHDPEDHLDAAVNEALPALAELREAGHVSAIGIGTTNVAAAIAVVETGLVDVAMIAGRYTLLDRTAAERLLPAALDHDVAVVAAGVYNSGILATARPGPGSYYDYAPAPAEVIARAARLAEVCAAHGVELPRAARAFALRHPAVVSVVLGIGDPSFVPGTFDEDEPLPEALWAELDA</sequence>
<reference evidence="2 3" key="1">
    <citation type="submission" date="2024-08" db="EMBL/GenBank/DDBJ databases">
        <title>Heavy metals resistant antinobacteria isolated from wastewater.</title>
        <authorList>
            <person name="Roman Ponce B."/>
            <person name="Blanco Mercado M.A."/>
            <person name="Avila Aldana I.N."/>
            <person name="Morales Arrieta S."/>
        </authorList>
    </citation>
    <scope>NUCLEOTIDE SEQUENCE [LARGE SCALE GENOMIC DNA]</scope>
    <source>
        <strain evidence="3">sma-1</strain>
    </source>
</reference>